<protein>
    <submittedName>
        <fullName evidence="1">Transposase</fullName>
    </submittedName>
</protein>
<feature type="non-terminal residue" evidence="1">
    <location>
        <position position="130"/>
    </location>
</feature>
<name>T1C1I4_9ZZZZ</name>
<reference evidence="1" key="1">
    <citation type="submission" date="2013-08" db="EMBL/GenBank/DDBJ databases">
        <authorList>
            <person name="Mendez C."/>
            <person name="Richter M."/>
            <person name="Ferrer M."/>
            <person name="Sanchez J."/>
        </authorList>
    </citation>
    <scope>NUCLEOTIDE SEQUENCE</scope>
</reference>
<gene>
    <name evidence="1" type="ORF">B1B_00255</name>
</gene>
<proteinExistence type="predicted"/>
<comment type="caution">
    <text evidence="1">The sequence shown here is derived from an EMBL/GenBank/DDBJ whole genome shotgun (WGS) entry which is preliminary data.</text>
</comment>
<reference evidence="1" key="2">
    <citation type="journal article" date="2014" name="ISME J.">
        <title>Microbial stratification in low pH oxic and suboxic macroscopic growths along an acid mine drainage.</title>
        <authorList>
            <person name="Mendez-Garcia C."/>
            <person name="Mesa V."/>
            <person name="Sprenger R.R."/>
            <person name="Richter M."/>
            <person name="Diez M.S."/>
            <person name="Solano J."/>
            <person name="Bargiela R."/>
            <person name="Golyshina O.V."/>
            <person name="Manteca A."/>
            <person name="Ramos J.L."/>
            <person name="Gallego J.R."/>
            <person name="Llorente I."/>
            <person name="Martins Dos Santos V.A."/>
            <person name="Jensen O.N."/>
            <person name="Pelaez A.I."/>
            <person name="Sanchez J."/>
            <person name="Ferrer M."/>
        </authorList>
    </citation>
    <scope>NUCLEOTIDE SEQUENCE</scope>
</reference>
<dbReference type="EMBL" id="AUZY01000196">
    <property type="protein sequence ID" value="EQD79336.1"/>
    <property type="molecule type" value="Genomic_DNA"/>
</dbReference>
<dbReference type="AlphaFoldDB" id="T1C1I4"/>
<organism evidence="1">
    <name type="scientific">mine drainage metagenome</name>
    <dbReference type="NCBI Taxonomy" id="410659"/>
    <lineage>
        <taxon>unclassified sequences</taxon>
        <taxon>metagenomes</taxon>
        <taxon>ecological metagenomes</taxon>
    </lineage>
</organism>
<sequence>MRVGVITPTMAIKRHRRGKHIYVAEYKNTRVNGKVKSEFIRYIGTEGGGEKIKPSVKTLDRVKPTGSTRAGDVNLLWAMAQDLDISGIIDRMRYGNSSISAGKVLTAWAINRVIDPESATQLESWIRQRT</sequence>
<accession>T1C1I4</accession>
<evidence type="ECO:0000313" key="1">
    <source>
        <dbReference type="EMBL" id="EQD79336.1"/>
    </source>
</evidence>